<dbReference type="SUPFAM" id="SSF88697">
    <property type="entry name" value="PUA domain-like"/>
    <property type="match status" value="1"/>
</dbReference>
<evidence type="ECO:0000259" key="13">
    <source>
        <dbReference type="Pfam" id="PF04452"/>
    </source>
</evidence>
<dbReference type="Pfam" id="PF04452">
    <property type="entry name" value="Methyltrans_RNA"/>
    <property type="match status" value="1"/>
</dbReference>
<feature type="domain" description="Ribosomal RNA small subunit methyltransferase E methyltransferase" evidence="13">
    <location>
        <begin position="66"/>
        <end position="229"/>
    </location>
</feature>
<dbReference type="InterPro" id="IPR006700">
    <property type="entry name" value="RsmE"/>
</dbReference>
<dbReference type="PANTHER" id="PTHR30027:SF3">
    <property type="entry name" value="16S RRNA (URACIL(1498)-N(3))-METHYLTRANSFERASE"/>
    <property type="match status" value="1"/>
</dbReference>
<dbReference type="GO" id="GO:0070042">
    <property type="term" value="F:rRNA (uridine-N3-)-methyltransferase activity"/>
    <property type="evidence" value="ECO:0007669"/>
    <property type="project" value="TreeGrafter"/>
</dbReference>
<dbReference type="GO" id="GO:0070475">
    <property type="term" value="P:rRNA base methylation"/>
    <property type="evidence" value="ECO:0007669"/>
    <property type="project" value="TreeGrafter"/>
</dbReference>
<dbReference type="InterPro" id="IPR046886">
    <property type="entry name" value="RsmE_MTase_dom"/>
</dbReference>
<accession>A0A0P6YD20</accession>
<evidence type="ECO:0000256" key="2">
    <source>
        <dbReference type="ARBA" id="ARBA00005528"/>
    </source>
</evidence>
<keyword evidence="7 12" id="KW-0489">Methyltransferase</keyword>
<evidence type="ECO:0000313" key="16">
    <source>
        <dbReference type="Proteomes" id="UP000050501"/>
    </source>
</evidence>
<dbReference type="PATRIC" id="fig|229921.5.peg.3531"/>
<organism evidence="15 16">
    <name type="scientific">Levilinea saccharolytica</name>
    <dbReference type="NCBI Taxonomy" id="229921"/>
    <lineage>
        <taxon>Bacteria</taxon>
        <taxon>Bacillati</taxon>
        <taxon>Chloroflexota</taxon>
        <taxon>Anaerolineae</taxon>
        <taxon>Anaerolineales</taxon>
        <taxon>Anaerolineaceae</taxon>
        <taxon>Levilinea</taxon>
    </lineage>
</organism>
<sequence length="235" mass="25384">MPPEAFQADTVHFPPETAHQIRRVLRLGAGAEVLALDNQGWQYRVQLTGDDLGQVLSRQAAAGEPALHLTLYLALTQREKFEWALQKCTEAGVSAFVPFVSTRSLVQDAQDAHKKLPRWQKIVQEAAEQSGRGRIPPVAAPLPWAGALKSAQAASLRWIAWEEEQQTGLRAALRGLSPAPGQTAAVFIGPEGGFTPAEVEQARQSGCQPLSLGPRILRMETAALAAAVLLVYELG</sequence>
<evidence type="ECO:0000256" key="6">
    <source>
        <dbReference type="ARBA" id="ARBA00022552"/>
    </source>
</evidence>
<reference evidence="15 16" key="1">
    <citation type="submission" date="2015-07" db="EMBL/GenBank/DDBJ databases">
        <title>Genome sequence of Levilinea saccharolytica DSM 16555.</title>
        <authorList>
            <person name="Hemp J."/>
            <person name="Ward L.M."/>
            <person name="Pace L.A."/>
            <person name="Fischer W.W."/>
        </authorList>
    </citation>
    <scope>NUCLEOTIDE SEQUENCE [LARGE SCALE GENOMIC DNA]</scope>
    <source>
        <strain evidence="15 16">KIBI-1</strain>
    </source>
</reference>
<dbReference type="SUPFAM" id="SSF75217">
    <property type="entry name" value="alpha/beta knot"/>
    <property type="match status" value="1"/>
</dbReference>
<evidence type="ECO:0000256" key="10">
    <source>
        <dbReference type="ARBA" id="ARBA00025699"/>
    </source>
</evidence>
<name>A0A0P6YD20_9CHLR</name>
<dbReference type="InterPro" id="IPR029028">
    <property type="entry name" value="Alpha/beta_knot_MTases"/>
</dbReference>
<dbReference type="NCBIfam" id="TIGR00046">
    <property type="entry name" value="RsmE family RNA methyltransferase"/>
    <property type="match status" value="1"/>
</dbReference>
<protein>
    <recommendedName>
        <fullName evidence="4 12">Ribosomal RNA small subunit methyltransferase E</fullName>
        <ecNumber evidence="3 12">2.1.1.193</ecNumber>
    </recommendedName>
</protein>
<dbReference type="InterPro" id="IPR015947">
    <property type="entry name" value="PUA-like_sf"/>
</dbReference>
<dbReference type="InterPro" id="IPR029026">
    <property type="entry name" value="tRNA_m1G_MTases_N"/>
</dbReference>
<dbReference type="EMBL" id="LGCM01000045">
    <property type="protein sequence ID" value="KPL79909.1"/>
    <property type="molecule type" value="Genomic_DNA"/>
</dbReference>
<keyword evidence="9 12" id="KW-0949">S-adenosyl-L-methionine</keyword>
<comment type="catalytic activity">
    <reaction evidence="11 12">
        <text>uridine(1498) in 16S rRNA + S-adenosyl-L-methionine = N(3)-methyluridine(1498) in 16S rRNA + S-adenosyl-L-homocysteine + H(+)</text>
        <dbReference type="Rhea" id="RHEA:42920"/>
        <dbReference type="Rhea" id="RHEA-COMP:10283"/>
        <dbReference type="Rhea" id="RHEA-COMP:10284"/>
        <dbReference type="ChEBI" id="CHEBI:15378"/>
        <dbReference type="ChEBI" id="CHEBI:57856"/>
        <dbReference type="ChEBI" id="CHEBI:59789"/>
        <dbReference type="ChEBI" id="CHEBI:65315"/>
        <dbReference type="ChEBI" id="CHEBI:74502"/>
        <dbReference type="EC" id="2.1.1.193"/>
    </reaction>
</comment>
<comment type="subcellular location">
    <subcellularLocation>
        <location evidence="1 12">Cytoplasm</location>
    </subcellularLocation>
</comment>
<comment type="caution">
    <text evidence="15">The sequence shown here is derived from an EMBL/GenBank/DDBJ whole genome shotgun (WGS) entry which is preliminary data.</text>
</comment>
<comment type="similarity">
    <text evidence="2 12">Belongs to the RNA methyltransferase RsmE family.</text>
</comment>
<evidence type="ECO:0000256" key="9">
    <source>
        <dbReference type="ARBA" id="ARBA00022691"/>
    </source>
</evidence>
<keyword evidence="16" id="KW-1185">Reference proteome</keyword>
<keyword evidence="5 12" id="KW-0963">Cytoplasm</keyword>
<keyword evidence="8 12" id="KW-0808">Transferase</keyword>
<evidence type="ECO:0000256" key="4">
    <source>
        <dbReference type="ARBA" id="ARBA00013673"/>
    </source>
</evidence>
<evidence type="ECO:0000256" key="5">
    <source>
        <dbReference type="ARBA" id="ARBA00022490"/>
    </source>
</evidence>
<dbReference type="PANTHER" id="PTHR30027">
    <property type="entry name" value="RIBOSOMAL RNA SMALL SUBUNIT METHYLTRANSFERASE E"/>
    <property type="match status" value="1"/>
</dbReference>
<evidence type="ECO:0000313" key="15">
    <source>
        <dbReference type="EMBL" id="KPL79920.1"/>
    </source>
</evidence>
<proteinExistence type="inferred from homology"/>
<comment type="function">
    <text evidence="10 12">Specifically methylates the N3 position of the uracil ring of uridine 1498 (m3U1498) in 16S rRNA. Acts on the fully assembled 30S ribosomal subunit.</text>
</comment>
<dbReference type="PIRSF" id="PIRSF015601">
    <property type="entry name" value="MTase_slr0722"/>
    <property type="match status" value="1"/>
</dbReference>
<dbReference type="CDD" id="cd18084">
    <property type="entry name" value="RsmE-like"/>
    <property type="match status" value="1"/>
</dbReference>
<dbReference type="Proteomes" id="UP000050501">
    <property type="component" value="Unassembled WGS sequence"/>
</dbReference>
<evidence type="ECO:0000256" key="7">
    <source>
        <dbReference type="ARBA" id="ARBA00022603"/>
    </source>
</evidence>
<dbReference type="Gene3D" id="3.40.1280.10">
    <property type="match status" value="1"/>
</dbReference>
<dbReference type="GO" id="GO:0005737">
    <property type="term" value="C:cytoplasm"/>
    <property type="evidence" value="ECO:0007669"/>
    <property type="project" value="UniProtKB-SubCell"/>
</dbReference>
<evidence type="ECO:0000256" key="8">
    <source>
        <dbReference type="ARBA" id="ARBA00022679"/>
    </source>
</evidence>
<evidence type="ECO:0000256" key="3">
    <source>
        <dbReference type="ARBA" id="ARBA00012328"/>
    </source>
</evidence>
<dbReference type="EC" id="2.1.1.193" evidence="3 12"/>
<dbReference type="EMBL" id="LGCM01000045">
    <property type="protein sequence ID" value="KPL79920.1"/>
    <property type="molecule type" value="Genomic_DNA"/>
</dbReference>
<evidence type="ECO:0000256" key="1">
    <source>
        <dbReference type="ARBA" id="ARBA00004496"/>
    </source>
</evidence>
<gene>
    <name evidence="14" type="ORF">ADN01_12775</name>
    <name evidence="15" type="ORF">ADN01_13300</name>
</gene>
<dbReference type="AlphaFoldDB" id="A0A0P6YD20"/>
<evidence type="ECO:0000313" key="14">
    <source>
        <dbReference type="EMBL" id="KPL79909.1"/>
    </source>
</evidence>
<evidence type="ECO:0000256" key="11">
    <source>
        <dbReference type="ARBA" id="ARBA00047944"/>
    </source>
</evidence>
<evidence type="ECO:0000256" key="12">
    <source>
        <dbReference type="PIRNR" id="PIRNR015601"/>
    </source>
</evidence>
<dbReference type="STRING" id="229921.ADN01_12775"/>
<keyword evidence="6 12" id="KW-0698">rRNA processing</keyword>